<feature type="coiled-coil region" evidence="1">
    <location>
        <begin position="219"/>
        <end position="246"/>
    </location>
</feature>
<dbReference type="SUPFAM" id="SSF52980">
    <property type="entry name" value="Restriction endonuclease-like"/>
    <property type="match status" value="1"/>
</dbReference>
<name>A0A095SBQ3_9GAMM</name>
<dbReference type="InterPro" id="IPR011335">
    <property type="entry name" value="Restrct_endonuc-II-like"/>
</dbReference>
<dbReference type="RefSeq" id="WP_035235280.1">
    <property type="nucleotide sequence ID" value="NZ_ARXV01000024.1"/>
</dbReference>
<evidence type="ECO:0000313" key="3">
    <source>
        <dbReference type="EMBL" id="KGD61694.1"/>
    </source>
</evidence>
<dbReference type="Proteomes" id="UP000029444">
    <property type="component" value="Unassembled WGS sequence"/>
</dbReference>
<dbReference type="EMBL" id="ARXV01000024">
    <property type="protein sequence ID" value="KGD61694.1"/>
    <property type="molecule type" value="Genomic_DNA"/>
</dbReference>
<proteinExistence type="predicted"/>
<dbReference type="NCBIfam" id="TIGR03033">
    <property type="entry name" value="phage_rel_nuc"/>
    <property type="match status" value="1"/>
</dbReference>
<feature type="domain" description="YqaJ viral recombinase" evidence="2">
    <location>
        <begin position="12"/>
        <end position="148"/>
    </location>
</feature>
<dbReference type="Pfam" id="PF09588">
    <property type="entry name" value="YqaJ"/>
    <property type="match status" value="1"/>
</dbReference>
<keyword evidence="4" id="KW-1185">Reference proteome</keyword>
<protein>
    <recommendedName>
        <fullName evidence="2">YqaJ viral recombinase domain-containing protein</fullName>
    </recommendedName>
</protein>
<dbReference type="AlphaFoldDB" id="A0A095SBQ3"/>
<dbReference type="PATRIC" id="fig|1177154.3.peg.3706"/>
<dbReference type="CDD" id="cd22343">
    <property type="entry name" value="PDDEXK_lambda_exonuclease-like"/>
    <property type="match status" value="1"/>
</dbReference>
<dbReference type="InterPro" id="IPR011604">
    <property type="entry name" value="PDDEXK-like_dom_sf"/>
</dbReference>
<reference evidence="3 4" key="1">
    <citation type="submission" date="2012-09" db="EMBL/GenBank/DDBJ databases">
        <title>Genome Sequence of alkane-degrading Bacterium Alcanivorax sp. 19-m-6.</title>
        <authorList>
            <person name="Lai Q."/>
            <person name="Shao Z."/>
        </authorList>
    </citation>
    <scope>NUCLEOTIDE SEQUENCE [LARGE SCALE GENOMIC DNA]</scope>
    <source>
        <strain evidence="3 4">19-m-6</strain>
    </source>
</reference>
<evidence type="ECO:0000256" key="1">
    <source>
        <dbReference type="SAM" id="Coils"/>
    </source>
</evidence>
<dbReference type="InterPro" id="IPR019080">
    <property type="entry name" value="YqaJ_viral_recombinase"/>
</dbReference>
<organism evidence="3 4">
    <name type="scientific">Alcanivorax nanhaiticus</name>
    <dbReference type="NCBI Taxonomy" id="1177154"/>
    <lineage>
        <taxon>Bacteria</taxon>
        <taxon>Pseudomonadati</taxon>
        <taxon>Pseudomonadota</taxon>
        <taxon>Gammaproteobacteria</taxon>
        <taxon>Oceanospirillales</taxon>
        <taxon>Alcanivoracaceae</taxon>
        <taxon>Alcanivorax</taxon>
    </lineage>
</organism>
<evidence type="ECO:0000259" key="2">
    <source>
        <dbReference type="Pfam" id="PF09588"/>
    </source>
</evidence>
<dbReference type="PANTHER" id="PTHR46609">
    <property type="entry name" value="EXONUCLEASE, PHAGE-TYPE/RECB, C-TERMINAL DOMAIN-CONTAINING PROTEIN"/>
    <property type="match status" value="1"/>
</dbReference>
<dbReference type="OrthoDB" id="9135654at2"/>
<dbReference type="STRING" id="1177154.Y5S_03702"/>
<accession>A0A095SBQ3</accession>
<sequence>MKIINLSQRDDDWLEWRKGGITATDATILLNRSPYKTRWRLWAEKTGYAREVDLSLNPLVRRGVENEDKARQAFEAKHNDLLLPVCVESAQNPLLRASLDGLTGDGEPAELKCPSESVWKDVCANGVNSKPYQLYYAQVQHQLLVTGADKGWLVFWYEGELREFVITRDEAMLNELLAQAKEFWQQVLERKEPEKDPERDLYIPHGKQAERWISAAEEYRIYDAEIQELKQRLSELQDKQKPLLDDMKSLMGEYFHADYGGVMVTRYKVAGRVNYKKLLEEKASGVKPDDIDKYRDEAGERCRVTVTDSVKPRYIVDEEVLAPLDYMPEEVESSYF</sequence>
<dbReference type="InterPro" id="IPR051703">
    <property type="entry name" value="NF-kappa-B_Signaling_Reg"/>
</dbReference>
<dbReference type="PANTHER" id="PTHR46609:SF6">
    <property type="entry name" value="EXONUCLEASE, PHAGE-TYPE_RECB, C-TERMINAL DOMAIN-CONTAINING PROTEIN-RELATED"/>
    <property type="match status" value="1"/>
</dbReference>
<comment type="caution">
    <text evidence="3">The sequence shown here is derived from an EMBL/GenBank/DDBJ whole genome shotgun (WGS) entry which is preliminary data.</text>
</comment>
<dbReference type="Gene3D" id="3.90.320.10">
    <property type="match status" value="1"/>
</dbReference>
<dbReference type="eggNOG" id="COG5377">
    <property type="taxonomic scope" value="Bacteria"/>
</dbReference>
<dbReference type="InterPro" id="IPR017482">
    <property type="entry name" value="Lambda-type_endonuclease"/>
</dbReference>
<evidence type="ECO:0000313" key="4">
    <source>
        <dbReference type="Proteomes" id="UP000029444"/>
    </source>
</evidence>
<gene>
    <name evidence="3" type="ORF">Y5S_03702</name>
</gene>
<keyword evidence="1" id="KW-0175">Coiled coil</keyword>